<sequence length="294" mass="32062">MPESHKTGLAPDERFSYPAKHDRPGHPLARSGDLVTRHVREDLTTSVSNVQATALLLGLGAFALRVVVEFGIEPMSWRLSFMPAFVVYAAGAVTALAVPLLAFTRLCPRPRPAPRTLLLGPDRGRPAFVTPTSPWMVGPFVIMLMFLAGNGLATDRAPDGEVSISAAGWAQTLATVAVIFTVAGWTLFRGPRVELRPGGLLVRSLRTQLVRWEAVLASGPPAPVEKPRQISLLVRRQSPEYGAYVVRILHRWLAVDGAFLAGAIRHYVDNPQHRAEIGTRQELDRLVAALDLQP</sequence>
<reference evidence="3 4" key="1">
    <citation type="submission" date="2020-03" db="EMBL/GenBank/DDBJ databases">
        <title>Whole genome shotgun sequence of Phytohabitans houttuyneae NBRC 108639.</title>
        <authorList>
            <person name="Komaki H."/>
            <person name="Tamura T."/>
        </authorList>
    </citation>
    <scope>NUCLEOTIDE SEQUENCE [LARGE SCALE GENOMIC DNA]</scope>
    <source>
        <strain evidence="3 4">NBRC 108639</strain>
    </source>
</reference>
<dbReference type="AlphaFoldDB" id="A0A6V8K5D6"/>
<reference evidence="3 4" key="2">
    <citation type="submission" date="2020-03" db="EMBL/GenBank/DDBJ databases">
        <authorList>
            <person name="Ichikawa N."/>
            <person name="Kimura A."/>
            <person name="Kitahashi Y."/>
            <person name="Uohara A."/>
        </authorList>
    </citation>
    <scope>NUCLEOTIDE SEQUENCE [LARGE SCALE GENOMIC DNA]</scope>
    <source>
        <strain evidence="3 4">NBRC 108639</strain>
    </source>
</reference>
<feature type="region of interest" description="Disordered" evidence="1">
    <location>
        <begin position="1"/>
        <end position="30"/>
    </location>
</feature>
<feature type="transmembrane region" description="Helical" evidence="2">
    <location>
        <begin position="168"/>
        <end position="188"/>
    </location>
</feature>
<gene>
    <name evidence="3" type="ORF">Phou_046030</name>
</gene>
<comment type="caution">
    <text evidence="3">The sequence shown here is derived from an EMBL/GenBank/DDBJ whole genome shotgun (WGS) entry which is preliminary data.</text>
</comment>
<feature type="transmembrane region" description="Helical" evidence="2">
    <location>
        <begin position="47"/>
        <end position="68"/>
    </location>
</feature>
<organism evidence="3 4">
    <name type="scientific">Phytohabitans houttuyneae</name>
    <dbReference type="NCBI Taxonomy" id="1076126"/>
    <lineage>
        <taxon>Bacteria</taxon>
        <taxon>Bacillati</taxon>
        <taxon>Actinomycetota</taxon>
        <taxon>Actinomycetes</taxon>
        <taxon>Micromonosporales</taxon>
        <taxon>Micromonosporaceae</taxon>
    </lineage>
</organism>
<feature type="transmembrane region" description="Helical" evidence="2">
    <location>
        <begin position="127"/>
        <end position="148"/>
    </location>
</feature>
<evidence type="ECO:0000256" key="1">
    <source>
        <dbReference type="SAM" id="MobiDB-lite"/>
    </source>
</evidence>
<keyword evidence="2" id="KW-0812">Transmembrane</keyword>
<dbReference type="EMBL" id="BLPF01000001">
    <property type="protein sequence ID" value="GFJ80423.1"/>
    <property type="molecule type" value="Genomic_DNA"/>
</dbReference>
<evidence type="ECO:0000256" key="2">
    <source>
        <dbReference type="SAM" id="Phobius"/>
    </source>
</evidence>
<keyword evidence="4" id="KW-1185">Reference proteome</keyword>
<feature type="transmembrane region" description="Helical" evidence="2">
    <location>
        <begin position="80"/>
        <end position="106"/>
    </location>
</feature>
<dbReference type="Proteomes" id="UP000482800">
    <property type="component" value="Unassembled WGS sequence"/>
</dbReference>
<feature type="compositionally biased region" description="Basic and acidic residues" evidence="1">
    <location>
        <begin position="1"/>
        <end position="25"/>
    </location>
</feature>
<evidence type="ECO:0000313" key="4">
    <source>
        <dbReference type="Proteomes" id="UP000482800"/>
    </source>
</evidence>
<evidence type="ECO:0000313" key="3">
    <source>
        <dbReference type="EMBL" id="GFJ80423.1"/>
    </source>
</evidence>
<accession>A0A6V8K5D6</accession>
<keyword evidence="2" id="KW-1133">Transmembrane helix</keyword>
<keyword evidence="2" id="KW-0472">Membrane</keyword>
<proteinExistence type="predicted"/>
<name>A0A6V8K5D6_9ACTN</name>
<protein>
    <submittedName>
        <fullName evidence="3">Uncharacterized protein</fullName>
    </submittedName>
</protein>